<dbReference type="InterPro" id="IPR052174">
    <property type="entry name" value="Flavoredoxin"/>
</dbReference>
<evidence type="ECO:0000313" key="6">
    <source>
        <dbReference type="Proteomes" id="UP000077726"/>
    </source>
</evidence>
<dbReference type="InterPro" id="IPR002563">
    <property type="entry name" value="Flavin_Rdtase-like_dom"/>
</dbReference>
<name>A0A1B6VX47_9NEIS</name>
<dbReference type="RefSeq" id="WP_064090221.1">
    <property type="nucleotide sequence ID" value="NZ_LXSQ01000021.1"/>
</dbReference>
<dbReference type="SUPFAM" id="SSF50475">
    <property type="entry name" value="FMN-binding split barrel"/>
    <property type="match status" value="1"/>
</dbReference>
<dbReference type="PANTHER" id="PTHR43567">
    <property type="entry name" value="FLAVOREDOXIN-RELATED-RELATED"/>
    <property type="match status" value="1"/>
</dbReference>
<evidence type="ECO:0000313" key="5">
    <source>
        <dbReference type="EMBL" id="OAM40416.1"/>
    </source>
</evidence>
<comment type="caution">
    <text evidence="5">The sequence shown here is derived from an EMBL/GenBank/DDBJ whole genome shotgun (WGS) entry which is preliminary data.</text>
</comment>
<dbReference type="AlphaFoldDB" id="A0A1B6VX47"/>
<accession>A0A1B6VX47</accession>
<keyword evidence="2" id="KW-0285">Flavoprotein</keyword>
<sequence>MLQALELSQATRLINHGPVVMVSAKAGGEENVMSAAWACALDYAPARVTVVLDKGAFTRGLVEQSGWFALQVPLAAQAETVLAVGSQSRKNNPVKLADCGVELFYQAGFDVPLVQGCGAYLICRLLPEPHNQQTYDLFIGEVAAVWADDRVYADGRWLFDSVPDELKTLHYVGNGLFYRTGKGLKVG</sequence>
<dbReference type="GO" id="GO:0016646">
    <property type="term" value="F:oxidoreductase activity, acting on the CH-NH group of donors, NAD or NADP as acceptor"/>
    <property type="evidence" value="ECO:0007669"/>
    <property type="project" value="UniProtKB-ARBA"/>
</dbReference>
<dbReference type="Pfam" id="PF01613">
    <property type="entry name" value="Flavin_Reduct"/>
    <property type="match status" value="1"/>
</dbReference>
<feature type="domain" description="Flavin reductase like" evidence="4">
    <location>
        <begin position="12"/>
        <end position="154"/>
    </location>
</feature>
<dbReference type="SMART" id="SM00903">
    <property type="entry name" value="Flavin_Reduct"/>
    <property type="match status" value="1"/>
</dbReference>
<organism evidence="5 6">
    <name type="scientific">Eikenella halliae</name>
    <dbReference type="NCBI Taxonomy" id="1795832"/>
    <lineage>
        <taxon>Bacteria</taxon>
        <taxon>Pseudomonadati</taxon>
        <taxon>Pseudomonadota</taxon>
        <taxon>Betaproteobacteria</taxon>
        <taxon>Neisseriales</taxon>
        <taxon>Neisseriaceae</taxon>
        <taxon>Eikenella</taxon>
    </lineage>
</organism>
<evidence type="ECO:0000256" key="3">
    <source>
        <dbReference type="ARBA" id="ARBA00038054"/>
    </source>
</evidence>
<comment type="cofactor">
    <cofactor evidence="1">
        <name>FMN</name>
        <dbReference type="ChEBI" id="CHEBI:58210"/>
    </cofactor>
</comment>
<proteinExistence type="inferred from homology"/>
<dbReference type="Gene3D" id="2.30.110.10">
    <property type="entry name" value="Electron Transport, Fmn-binding Protein, Chain A"/>
    <property type="match status" value="1"/>
</dbReference>
<evidence type="ECO:0000256" key="1">
    <source>
        <dbReference type="ARBA" id="ARBA00001917"/>
    </source>
</evidence>
<evidence type="ECO:0000256" key="2">
    <source>
        <dbReference type="ARBA" id="ARBA00022630"/>
    </source>
</evidence>
<dbReference type="OrthoDB" id="9792436at2"/>
<dbReference type="PANTHER" id="PTHR43567:SF1">
    <property type="entry name" value="FLAVOREDOXIN"/>
    <property type="match status" value="1"/>
</dbReference>
<dbReference type="GO" id="GO:0010181">
    <property type="term" value="F:FMN binding"/>
    <property type="evidence" value="ECO:0007669"/>
    <property type="project" value="InterPro"/>
</dbReference>
<dbReference type="STRING" id="1795832.A7Q00_08990"/>
<evidence type="ECO:0000259" key="4">
    <source>
        <dbReference type="SMART" id="SM00903"/>
    </source>
</evidence>
<dbReference type="EMBL" id="LXSQ01000021">
    <property type="protein sequence ID" value="OAM40416.1"/>
    <property type="molecule type" value="Genomic_DNA"/>
</dbReference>
<reference evidence="6" key="1">
    <citation type="submission" date="2016-05" db="EMBL/GenBank/DDBJ databases">
        <title>Draft genome of Corynebacterium afermentans subsp. afermentans LCDC 88199T.</title>
        <authorList>
            <person name="Bernier A.-M."/>
            <person name="Bernard K."/>
        </authorList>
    </citation>
    <scope>NUCLEOTIDE SEQUENCE [LARGE SCALE GENOMIC DNA]</scope>
    <source>
        <strain evidence="6">NML130454</strain>
    </source>
</reference>
<gene>
    <name evidence="5" type="ORF">A7Q00_08990</name>
</gene>
<comment type="similarity">
    <text evidence="3">Belongs to the flavoredoxin family.</text>
</comment>
<dbReference type="InterPro" id="IPR012349">
    <property type="entry name" value="Split_barrel_FMN-bd"/>
</dbReference>
<dbReference type="Proteomes" id="UP000077726">
    <property type="component" value="Unassembled WGS sequence"/>
</dbReference>
<protein>
    <submittedName>
        <fullName evidence="5">Flavin reductase</fullName>
    </submittedName>
</protein>
<keyword evidence="6" id="KW-1185">Reference proteome</keyword>